<keyword evidence="2" id="KW-1133">Transmembrane helix</keyword>
<gene>
    <name evidence="3" type="ORF">B0I36DRAFT_331409</name>
</gene>
<organism evidence="3 4">
    <name type="scientific">Microdochium trichocladiopsis</name>
    <dbReference type="NCBI Taxonomy" id="1682393"/>
    <lineage>
        <taxon>Eukaryota</taxon>
        <taxon>Fungi</taxon>
        <taxon>Dikarya</taxon>
        <taxon>Ascomycota</taxon>
        <taxon>Pezizomycotina</taxon>
        <taxon>Sordariomycetes</taxon>
        <taxon>Xylariomycetidae</taxon>
        <taxon>Xylariales</taxon>
        <taxon>Microdochiaceae</taxon>
        <taxon>Microdochium</taxon>
    </lineage>
</organism>
<reference evidence="3" key="1">
    <citation type="journal article" date="2021" name="Nat. Commun.">
        <title>Genetic determinants of endophytism in the Arabidopsis root mycobiome.</title>
        <authorList>
            <person name="Mesny F."/>
            <person name="Miyauchi S."/>
            <person name="Thiergart T."/>
            <person name="Pickel B."/>
            <person name="Atanasova L."/>
            <person name="Karlsson M."/>
            <person name="Huettel B."/>
            <person name="Barry K.W."/>
            <person name="Haridas S."/>
            <person name="Chen C."/>
            <person name="Bauer D."/>
            <person name="Andreopoulos W."/>
            <person name="Pangilinan J."/>
            <person name="LaButti K."/>
            <person name="Riley R."/>
            <person name="Lipzen A."/>
            <person name="Clum A."/>
            <person name="Drula E."/>
            <person name="Henrissat B."/>
            <person name="Kohler A."/>
            <person name="Grigoriev I.V."/>
            <person name="Martin F.M."/>
            <person name="Hacquard S."/>
        </authorList>
    </citation>
    <scope>NUCLEOTIDE SEQUENCE</scope>
    <source>
        <strain evidence="3">MPI-CAGE-CH-0230</strain>
    </source>
</reference>
<dbReference type="OrthoDB" id="3648235at2759"/>
<keyword evidence="2" id="KW-0812">Transmembrane</keyword>
<name>A0A9P8XZC0_9PEZI</name>
<evidence type="ECO:0000313" key="4">
    <source>
        <dbReference type="Proteomes" id="UP000756346"/>
    </source>
</evidence>
<dbReference type="EMBL" id="JAGTJQ010000009">
    <property type="protein sequence ID" value="KAH7024433.1"/>
    <property type="molecule type" value="Genomic_DNA"/>
</dbReference>
<dbReference type="AlphaFoldDB" id="A0A9P8XZC0"/>
<proteinExistence type="predicted"/>
<protein>
    <submittedName>
        <fullName evidence="3">Uncharacterized protein</fullName>
    </submittedName>
</protein>
<feature type="transmembrane region" description="Helical" evidence="2">
    <location>
        <begin position="215"/>
        <end position="236"/>
    </location>
</feature>
<feature type="transmembrane region" description="Helical" evidence="2">
    <location>
        <begin position="85"/>
        <end position="102"/>
    </location>
</feature>
<sequence length="239" mass="25941">MASSNTAAAAINITHSLTIAALATLGGVALSLRVWVMPAISLVQRPGKTTASTSNPTMTKNNTITQIRQFNHVISLGFKYLQSSSRLIPVVLLGLAGVTWYHSNHGHTVAGVGEGQQVQQDWTHYLIALFALGCTAPWEAYLIFPINREIEAIGRALEGLEELEGRQKQRVEKGGEAADSSGLNGSITGEEDEERTAREVQRLFDKWQKWHTGRIVSPFFAVLILVGSGAGILPGVRLW</sequence>
<keyword evidence="2" id="KW-0472">Membrane</keyword>
<feature type="transmembrane region" description="Helical" evidence="2">
    <location>
        <begin position="13"/>
        <end position="36"/>
    </location>
</feature>
<accession>A0A9P8XZC0</accession>
<feature type="region of interest" description="Disordered" evidence="1">
    <location>
        <begin position="168"/>
        <end position="195"/>
    </location>
</feature>
<dbReference type="RefSeq" id="XP_046007981.1">
    <property type="nucleotide sequence ID" value="XM_046154978.1"/>
</dbReference>
<dbReference type="Pfam" id="PF08592">
    <property type="entry name" value="Anthrone_oxy"/>
    <property type="match status" value="1"/>
</dbReference>
<evidence type="ECO:0000313" key="3">
    <source>
        <dbReference type="EMBL" id="KAH7024433.1"/>
    </source>
</evidence>
<dbReference type="GeneID" id="70184524"/>
<dbReference type="InterPro" id="IPR013901">
    <property type="entry name" value="Anthrone_oxy"/>
</dbReference>
<keyword evidence="4" id="KW-1185">Reference proteome</keyword>
<feature type="transmembrane region" description="Helical" evidence="2">
    <location>
        <begin position="122"/>
        <end position="144"/>
    </location>
</feature>
<dbReference type="Proteomes" id="UP000756346">
    <property type="component" value="Unassembled WGS sequence"/>
</dbReference>
<evidence type="ECO:0000256" key="2">
    <source>
        <dbReference type="SAM" id="Phobius"/>
    </source>
</evidence>
<comment type="caution">
    <text evidence="3">The sequence shown here is derived from an EMBL/GenBank/DDBJ whole genome shotgun (WGS) entry which is preliminary data.</text>
</comment>
<evidence type="ECO:0000256" key="1">
    <source>
        <dbReference type="SAM" id="MobiDB-lite"/>
    </source>
</evidence>